<keyword evidence="4 7" id="KW-0689">Ribosomal protein</keyword>
<dbReference type="GO" id="GO:0006412">
    <property type="term" value="P:translation"/>
    <property type="evidence" value="ECO:0007669"/>
    <property type="project" value="UniProtKB-UniRule"/>
</dbReference>
<dbReference type="SUPFAM" id="SSF55658">
    <property type="entry name" value="L9 N-domain-like"/>
    <property type="match status" value="1"/>
</dbReference>
<dbReference type="HAMAP" id="MF_00503">
    <property type="entry name" value="Ribosomal_bL9"/>
    <property type="match status" value="1"/>
</dbReference>
<evidence type="ECO:0000256" key="6">
    <source>
        <dbReference type="ARBA" id="ARBA00035292"/>
    </source>
</evidence>
<comment type="function">
    <text evidence="7">Binds to the 23S rRNA.</text>
</comment>
<dbReference type="InterPro" id="IPR009027">
    <property type="entry name" value="Ribosomal_bL9/RNase_H1_N"/>
</dbReference>
<accession>A0A2H0UNU8</accession>
<dbReference type="InterPro" id="IPR020070">
    <property type="entry name" value="Ribosomal_bL9_N"/>
</dbReference>
<dbReference type="Gene3D" id="3.10.430.100">
    <property type="entry name" value="Ribosomal protein L9, C-terminal domain"/>
    <property type="match status" value="1"/>
</dbReference>
<dbReference type="EMBL" id="PFBC01000017">
    <property type="protein sequence ID" value="PIR88097.1"/>
    <property type="molecule type" value="Genomic_DNA"/>
</dbReference>
<protein>
    <recommendedName>
        <fullName evidence="6 7">Large ribosomal subunit protein bL9</fullName>
    </recommendedName>
</protein>
<evidence type="ECO:0000256" key="5">
    <source>
        <dbReference type="ARBA" id="ARBA00023274"/>
    </source>
</evidence>
<dbReference type="Proteomes" id="UP000230903">
    <property type="component" value="Unassembled WGS sequence"/>
</dbReference>
<evidence type="ECO:0000313" key="10">
    <source>
        <dbReference type="EMBL" id="PIR88097.1"/>
    </source>
</evidence>
<dbReference type="InterPro" id="IPR020069">
    <property type="entry name" value="Ribosomal_bL9_C"/>
</dbReference>
<comment type="similarity">
    <text evidence="1 7">Belongs to the bacterial ribosomal protein bL9 family.</text>
</comment>
<evidence type="ECO:0000256" key="3">
    <source>
        <dbReference type="ARBA" id="ARBA00022884"/>
    </source>
</evidence>
<sequence>MKVLLLQDVKGIGRKNQVIDAKDGYARNFLLPKRLAVIFKGQAVAVKAQIDAGAKAVLESAKENARKLKSQQIVFAVKVGGKGEVFGGVSAMMIEERLKALGMSEAKVELAHNFKELGQHKTSVNFGHGVKGEAAVVLEKE</sequence>
<comment type="caution">
    <text evidence="10">The sequence shown here is derived from an EMBL/GenBank/DDBJ whole genome shotgun (WGS) entry which is preliminary data.</text>
</comment>
<proteinExistence type="inferred from homology"/>
<dbReference type="InterPro" id="IPR020594">
    <property type="entry name" value="Ribosomal_bL9_bac/chp"/>
</dbReference>
<evidence type="ECO:0000313" key="11">
    <source>
        <dbReference type="Proteomes" id="UP000230903"/>
    </source>
</evidence>
<dbReference type="GO" id="GO:1990904">
    <property type="term" value="C:ribonucleoprotein complex"/>
    <property type="evidence" value="ECO:0007669"/>
    <property type="project" value="UniProtKB-KW"/>
</dbReference>
<dbReference type="GO" id="GO:0019843">
    <property type="term" value="F:rRNA binding"/>
    <property type="evidence" value="ECO:0007669"/>
    <property type="project" value="UniProtKB-UniRule"/>
</dbReference>
<dbReference type="Pfam" id="PF01281">
    <property type="entry name" value="Ribosomal_L9_N"/>
    <property type="match status" value="1"/>
</dbReference>
<dbReference type="AlphaFoldDB" id="A0A2H0UNU8"/>
<gene>
    <name evidence="7 10" type="primary">rplI</name>
    <name evidence="10" type="ORF">COU10_01205</name>
</gene>
<evidence type="ECO:0000259" key="8">
    <source>
        <dbReference type="Pfam" id="PF01281"/>
    </source>
</evidence>
<evidence type="ECO:0000256" key="2">
    <source>
        <dbReference type="ARBA" id="ARBA00022730"/>
    </source>
</evidence>
<feature type="domain" description="Ribosomal protein L9" evidence="8">
    <location>
        <begin position="1"/>
        <end position="40"/>
    </location>
</feature>
<reference evidence="11" key="1">
    <citation type="submission" date="2017-09" db="EMBL/GenBank/DDBJ databases">
        <title>Depth-based differentiation of microbial function through sediment-hosted aquifers and enrichment of novel symbionts in the deep terrestrial subsurface.</title>
        <authorList>
            <person name="Probst A.J."/>
            <person name="Ladd B."/>
            <person name="Jarett J.K."/>
            <person name="Geller-Mcgrath D.E."/>
            <person name="Sieber C.M.K."/>
            <person name="Emerson J.B."/>
            <person name="Anantharaman K."/>
            <person name="Thomas B.C."/>
            <person name="Malmstrom R."/>
            <person name="Stieglmeier M."/>
            <person name="Klingl A."/>
            <person name="Woyke T."/>
            <person name="Ryan C.M."/>
            <person name="Banfield J.F."/>
        </authorList>
    </citation>
    <scope>NUCLEOTIDE SEQUENCE [LARGE SCALE GENOMIC DNA]</scope>
</reference>
<dbReference type="PANTHER" id="PTHR21368">
    <property type="entry name" value="50S RIBOSOMAL PROTEIN L9"/>
    <property type="match status" value="1"/>
</dbReference>
<dbReference type="SUPFAM" id="SSF55653">
    <property type="entry name" value="Ribosomal protein L9 C-domain"/>
    <property type="match status" value="1"/>
</dbReference>
<name>A0A2H0UNU8_9BACT</name>
<dbReference type="Pfam" id="PF03948">
    <property type="entry name" value="Ribosomal_L9_C"/>
    <property type="match status" value="1"/>
</dbReference>
<dbReference type="GO" id="GO:0003735">
    <property type="term" value="F:structural constituent of ribosome"/>
    <property type="evidence" value="ECO:0007669"/>
    <property type="project" value="InterPro"/>
</dbReference>
<dbReference type="Gene3D" id="3.40.5.10">
    <property type="entry name" value="Ribosomal protein L9, N-terminal domain"/>
    <property type="match status" value="1"/>
</dbReference>
<organism evidence="10 11">
    <name type="scientific">Candidatus Harrisonbacteria bacterium CG10_big_fil_rev_8_21_14_0_10_45_28</name>
    <dbReference type="NCBI Taxonomy" id="1974586"/>
    <lineage>
        <taxon>Bacteria</taxon>
        <taxon>Candidatus Harrisoniibacteriota</taxon>
    </lineage>
</organism>
<dbReference type="InterPro" id="IPR000244">
    <property type="entry name" value="Ribosomal_bL9"/>
</dbReference>
<dbReference type="NCBIfam" id="TIGR00158">
    <property type="entry name" value="L9"/>
    <property type="match status" value="1"/>
</dbReference>
<dbReference type="GO" id="GO:0005840">
    <property type="term" value="C:ribosome"/>
    <property type="evidence" value="ECO:0007669"/>
    <property type="project" value="UniProtKB-KW"/>
</dbReference>
<evidence type="ECO:0000259" key="9">
    <source>
        <dbReference type="Pfam" id="PF03948"/>
    </source>
</evidence>
<keyword evidence="2 7" id="KW-0699">rRNA-binding</keyword>
<feature type="domain" description="Large ribosomal subunit protein bL9 C-terminal" evidence="9">
    <location>
        <begin position="60"/>
        <end position="137"/>
    </location>
</feature>
<dbReference type="InterPro" id="IPR036791">
    <property type="entry name" value="Ribosomal_bL9_C_sf"/>
</dbReference>
<dbReference type="InterPro" id="IPR036935">
    <property type="entry name" value="Ribosomal_bL9_N_sf"/>
</dbReference>
<keyword evidence="5 7" id="KW-0687">Ribonucleoprotein</keyword>
<evidence type="ECO:0000256" key="4">
    <source>
        <dbReference type="ARBA" id="ARBA00022980"/>
    </source>
</evidence>
<evidence type="ECO:0000256" key="7">
    <source>
        <dbReference type="HAMAP-Rule" id="MF_00503"/>
    </source>
</evidence>
<keyword evidence="3 7" id="KW-0694">RNA-binding</keyword>
<evidence type="ECO:0000256" key="1">
    <source>
        <dbReference type="ARBA" id="ARBA00010605"/>
    </source>
</evidence>